<evidence type="ECO:0000313" key="2">
    <source>
        <dbReference type="Proteomes" id="UP000077824"/>
    </source>
</evidence>
<organism evidence="1 2">
    <name type="scientific">Chryseobacterium glaciei</name>
    <dbReference type="NCBI Taxonomy" id="1685010"/>
    <lineage>
        <taxon>Bacteria</taxon>
        <taxon>Pseudomonadati</taxon>
        <taxon>Bacteroidota</taxon>
        <taxon>Flavobacteriia</taxon>
        <taxon>Flavobacteriales</taxon>
        <taxon>Weeksellaceae</taxon>
        <taxon>Chryseobacterium group</taxon>
        <taxon>Chryseobacterium</taxon>
    </lineage>
</organism>
<dbReference type="OrthoDB" id="849450at2"/>
<dbReference type="AlphaFoldDB" id="A0A172XYU7"/>
<accession>A0A172XYU7</accession>
<name>A0A172XYU7_9FLAO</name>
<sequence length="342" mass="40095">MKFYAFFILILLPVIVFSQDLKPNKKIKSDTDFNHKVSGITAPMNLGEFSRTALFTNSKNDSVFAAEYENKDNDALFKFKIIPAFLDEERLLNHYYKELNERKYTPQEREKVNKTVVFQEGKFKLHGISTYFSHLNRLINVRVYNVGFWMFISEISQKGNDTLALDAKQDEFLTKLMPSKIVEKNPLTRYSNILYAPIAARDTVLLRITMSSATNKMKWIYENINNYERASGIPGTLLDFQIAGINGFIDYKTEKNPRSIKEGNPTVDKLISFFTKLRNDGFTDEYLMEQYYYLLTPPENHQFDYKGYQKWKLDNSIDYNVNKKYYIIVNSRKKADLSREVN</sequence>
<evidence type="ECO:0000313" key="1">
    <source>
        <dbReference type="EMBL" id="ANF52111.1"/>
    </source>
</evidence>
<dbReference type="STRING" id="1685010.A0O34_17000"/>
<proteinExistence type="predicted"/>
<keyword evidence="2" id="KW-1185">Reference proteome</keyword>
<protein>
    <submittedName>
        <fullName evidence="1">Uncharacterized protein</fullName>
    </submittedName>
</protein>
<reference evidence="1 2" key="1">
    <citation type="submission" date="2016-04" db="EMBL/GenBank/DDBJ databases">
        <title>Complete Genome Sequence of Chryseobacterium sp. IHBB 10212.</title>
        <authorList>
            <person name="Pal M."/>
            <person name="Swarnkar M.K."/>
            <person name="Kaushal K."/>
            <person name="Chhibber S."/>
            <person name="Singh A.K."/>
            <person name="Gulati A."/>
        </authorList>
    </citation>
    <scope>NUCLEOTIDE SEQUENCE [LARGE SCALE GENOMIC DNA]</scope>
    <source>
        <strain evidence="1 2">IHBB 10212</strain>
    </source>
</reference>
<dbReference type="EMBL" id="CP015199">
    <property type="protein sequence ID" value="ANF52111.1"/>
    <property type="molecule type" value="Genomic_DNA"/>
</dbReference>
<dbReference type="KEGG" id="chh:A0O34_17000"/>
<gene>
    <name evidence="1" type="ORF">A0O34_17000</name>
</gene>
<dbReference type="RefSeq" id="WP_066757274.1">
    <property type="nucleotide sequence ID" value="NZ_CP015199.1"/>
</dbReference>
<dbReference type="Proteomes" id="UP000077824">
    <property type="component" value="Chromosome"/>
</dbReference>